<dbReference type="AlphaFoldDB" id="A0A9D5KB04"/>
<dbReference type="InterPro" id="IPR016187">
    <property type="entry name" value="CTDL_fold"/>
</dbReference>
<name>A0A9D5KB04_UNCW3</name>
<organism evidence="3 4">
    <name type="scientific">candidate division WOR-3 bacterium</name>
    <dbReference type="NCBI Taxonomy" id="2052148"/>
    <lineage>
        <taxon>Bacteria</taxon>
        <taxon>Bacteria division WOR-3</taxon>
    </lineage>
</organism>
<evidence type="ECO:0000256" key="1">
    <source>
        <dbReference type="SAM" id="SignalP"/>
    </source>
</evidence>
<dbReference type="InterPro" id="IPR005532">
    <property type="entry name" value="SUMF_dom"/>
</dbReference>
<feature type="domain" description="Sulfatase-modifying factor enzyme-like" evidence="2">
    <location>
        <begin position="401"/>
        <end position="638"/>
    </location>
</feature>
<dbReference type="PANTHER" id="PTHR23150">
    <property type="entry name" value="SULFATASE MODIFYING FACTOR 1, 2"/>
    <property type="match status" value="1"/>
</dbReference>
<comment type="caution">
    <text evidence="3">The sequence shown here is derived from an EMBL/GenBank/DDBJ whole genome shotgun (WGS) entry which is preliminary data.</text>
</comment>
<dbReference type="SUPFAM" id="SSF56436">
    <property type="entry name" value="C-type lectin-like"/>
    <property type="match status" value="1"/>
</dbReference>
<dbReference type="InterPro" id="IPR051043">
    <property type="entry name" value="Sulfatase_Mod_Factor_Kinase"/>
</dbReference>
<proteinExistence type="predicted"/>
<dbReference type="Proteomes" id="UP000630660">
    <property type="component" value="Unassembled WGS sequence"/>
</dbReference>
<dbReference type="PANTHER" id="PTHR23150:SF19">
    <property type="entry name" value="FORMYLGLYCINE-GENERATING ENZYME"/>
    <property type="match status" value="1"/>
</dbReference>
<dbReference type="Gene3D" id="3.90.1580.10">
    <property type="entry name" value="paralog of FGE (formylglycine-generating enzyme)"/>
    <property type="match status" value="1"/>
</dbReference>
<dbReference type="InterPro" id="IPR042095">
    <property type="entry name" value="SUMF_sf"/>
</dbReference>
<protein>
    <submittedName>
        <fullName evidence="3">SUMF1/EgtB/PvdO family nonheme iron enzyme</fullName>
    </submittedName>
</protein>
<dbReference type="GO" id="GO:0120147">
    <property type="term" value="F:formylglycine-generating oxidase activity"/>
    <property type="evidence" value="ECO:0007669"/>
    <property type="project" value="TreeGrafter"/>
</dbReference>
<accession>A0A9D5KB04</accession>
<feature type="signal peptide" evidence="1">
    <location>
        <begin position="1"/>
        <end position="26"/>
    </location>
</feature>
<sequence>MNRQRQKIIKKTILLVGLLFVSNLNGLEITPEEPTVDITDWVKALDKISKMSVSEAGLRFKQMFQNILISHDSLPIWFQIRDTLGEPVEGIICTLSVIKKVNLEYEIISDDFGEILVWAPPPKLGYKYELTIHNTQKINIISGITGCELLDPKMGFVTGEGMCELRSDKIKILYNETDKKYALLVMDVMQSNQRIIDSVLGVNILSPLKIILSNKPSALHIGGWGSTVPPAGEEIYKDWPHEWVESSLSLNLDIYNDPKNRWIGDGLANYISFTIAERFFPNGIVNLKGKIPEEDSNRIYNLCNWKTGGFRDLTGGREVGLEGYVLAPFFWARIIEKSGKPNLISEFLTDFKQEEDKSCKNAITVLSQLSGLSIEAELHISGNEYLNKINSYWSTPEIPSDMVLIPGGWFFMGDTNFQDHSPVRKVFIDHFFLDRFEVTNKQFCEFLNAAGNQKRGGRYWFNEMYYSQILWEGDSFIVKKGYENYPVCQVSWYGAQAYAEWVGKRLPTEAEWEYAASNGGATFYPWGNEWKDNYCNWGEDGEIDGYEFPAPVNCFKEGKNWLGCYNLAGNVFEWVADWYAPYNPADTINPQGPQNEKCNEWKVHRGGCYKYEKGWQNSKARLSGVPQGRFPCVGFRCAMDVSVETRGD</sequence>
<evidence type="ECO:0000313" key="4">
    <source>
        <dbReference type="Proteomes" id="UP000630660"/>
    </source>
</evidence>
<gene>
    <name evidence="3" type="ORF">GF359_09870</name>
</gene>
<dbReference type="EMBL" id="WJKJ01000326">
    <property type="protein sequence ID" value="MBD3365507.1"/>
    <property type="molecule type" value="Genomic_DNA"/>
</dbReference>
<reference evidence="3" key="1">
    <citation type="submission" date="2019-11" db="EMBL/GenBank/DDBJ databases">
        <title>Microbial mats filling the niche in hypersaline microbial mats.</title>
        <authorList>
            <person name="Wong H.L."/>
            <person name="Macleod F.I."/>
            <person name="White R.A. III"/>
            <person name="Burns B.P."/>
        </authorList>
    </citation>
    <scope>NUCLEOTIDE SEQUENCE</scope>
    <source>
        <strain evidence="3">Bin_327</strain>
    </source>
</reference>
<dbReference type="Pfam" id="PF03781">
    <property type="entry name" value="FGE-sulfatase"/>
    <property type="match status" value="1"/>
</dbReference>
<keyword evidence="1" id="KW-0732">Signal</keyword>
<evidence type="ECO:0000313" key="3">
    <source>
        <dbReference type="EMBL" id="MBD3365507.1"/>
    </source>
</evidence>
<evidence type="ECO:0000259" key="2">
    <source>
        <dbReference type="Pfam" id="PF03781"/>
    </source>
</evidence>
<feature type="chain" id="PRO_5039214937" evidence="1">
    <location>
        <begin position="27"/>
        <end position="648"/>
    </location>
</feature>